<dbReference type="PANTHER" id="PTHR24006">
    <property type="entry name" value="UBIQUITIN CARBOXYL-TERMINAL HYDROLASE"/>
    <property type="match status" value="1"/>
</dbReference>
<dbReference type="GeneID" id="103662373"/>
<dbReference type="GO" id="GO:0000077">
    <property type="term" value="P:DNA damage checkpoint signaling"/>
    <property type="evidence" value="ECO:0007669"/>
    <property type="project" value="TreeGrafter"/>
</dbReference>
<dbReference type="GO" id="GO:0004843">
    <property type="term" value="F:cysteine-type deubiquitinase activity"/>
    <property type="evidence" value="ECO:0007669"/>
    <property type="project" value="UniProtKB-EC"/>
</dbReference>
<evidence type="ECO:0000256" key="5">
    <source>
        <dbReference type="ARBA" id="ARBA00022786"/>
    </source>
</evidence>
<evidence type="ECO:0000259" key="11">
    <source>
        <dbReference type="PROSITE" id="PS50235"/>
    </source>
</evidence>
<evidence type="ECO:0000313" key="13">
    <source>
        <dbReference type="RefSeq" id="XP_040487143.1"/>
    </source>
</evidence>
<feature type="domain" description="USP" evidence="11">
    <location>
        <begin position="136"/>
        <end position="629"/>
    </location>
</feature>
<dbReference type="GO" id="GO:0006508">
    <property type="term" value="P:proteolysis"/>
    <property type="evidence" value="ECO:0007669"/>
    <property type="project" value="UniProtKB-KW"/>
</dbReference>
<reference evidence="13" key="1">
    <citation type="submission" date="2025-08" db="UniProtKB">
        <authorList>
            <consortium name="RefSeq"/>
        </authorList>
    </citation>
    <scope>IDENTIFICATION</scope>
    <source>
        <tissue evidence="13">Whole blood</tissue>
    </source>
</reference>
<dbReference type="CDD" id="cd20487">
    <property type="entry name" value="USP28_C"/>
    <property type="match status" value="1"/>
</dbReference>
<keyword evidence="6 13" id="KW-0378">Hydrolase</keyword>
<dbReference type="Proteomes" id="UP000261680">
    <property type="component" value="Unplaced"/>
</dbReference>
<keyword evidence="4" id="KW-0645">Protease</keyword>
<dbReference type="Gene3D" id="3.90.70.10">
    <property type="entry name" value="Cysteine proteinases"/>
    <property type="match status" value="1"/>
</dbReference>
<name>A0A8M1FUX2_URSMA</name>
<dbReference type="InterPro" id="IPR009060">
    <property type="entry name" value="UBA-like_sf"/>
</dbReference>
<dbReference type="GO" id="GO:0005829">
    <property type="term" value="C:cytosol"/>
    <property type="evidence" value="ECO:0007669"/>
    <property type="project" value="TreeGrafter"/>
</dbReference>
<dbReference type="AlphaFoldDB" id="A0A8M1FUX2"/>
<evidence type="ECO:0000313" key="12">
    <source>
        <dbReference type="Proteomes" id="UP000261680"/>
    </source>
</evidence>
<feature type="region of interest" description="Disordered" evidence="10">
    <location>
        <begin position="1"/>
        <end position="56"/>
    </location>
</feature>
<feature type="region of interest" description="Disordered" evidence="10">
    <location>
        <begin position="455"/>
        <end position="511"/>
    </location>
</feature>
<dbReference type="InterPro" id="IPR018200">
    <property type="entry name" value="USP_CS"/>
</dbReference>
<keyword evidence="12" id="KW-1185">Reference proteome</keyword>
<feature type="compositionally biased region" description="Polar residues" evidence="10">
    <location>
        <begin position="686"/>
        <end position="697"/>
    </location>
</feature>
<dbReference type="InterPro" id="IPR038765">
    <property type="entry name" value="Papain-like_cys_pep_sf"/>
</dbReference>
<dbReference type="Pfam" id="PF00443">
    <property type="entry name" value="UCH"/>
    <property type="match status" value="1"/>
</dbReference>
<dbReference type="CTD" id="57646"/>
<feature type="coiled-coil region" evidence="9">
    <location>
        <begin position="380"/>
        <end position="407"/>
    </location>
</feature>
<evidence type="ECO:0000256" key="9">
    <source>
        <dbReference type="SAM" id="Coils"/>
    </source>
</evidence>
<dbReference type="PANTHER" id="PTHR24006:SF678">
    <property type="entry name" value="UBIQUITIN CARBOXYL-TERMINAL HYDROLASE 28"/>
    <property type="match status" value="1"/>
</dbReference>
<evidence type="ECO:0000256" key="2">
    <source>
        <dbReference type="ARBA" id="ARBA00004123"/>
    </source>
</evidence>
<dbReference type="EC" id="3.4.19.12" evidence="3"/>
<feature type="region of interest" description="Disordered" evidence="10">
    <location>
        <begin position="677"/>
        <end position="709"/>
    </location>
</feature>
<organism evidence="12 13">
    <name type="scientific">Ursus maritimus</name>
    <name type="common">Polar bear</name>
    <name type="synonym">Thalarctos maritimus</name>
    <dbReference type="NCBI Taxonomy" id="29073"/>
    <lineage>
        <taxon>Eukaryota</taxon>
        <taxon>Metazoa</taxon>
        <taxon>Chordata</taxon>
        <taxon>Craniata</taxon>
        <taxon>Vertebrata</taxon>
        <taxon>Euteleostomi</taxon>
        <taxon>Mammalia</taxon>
        <taxon>Eutheria</taxon>
        <taxon>Laurasiatheria</taxon>
        <taxon>Carnivora</taxon>
        <taxon>Caniformia</taxon>
        <taxon>Ursidae</taxon>
        <taxon>Ursus</taxon>
    </lineage>
</organism>
<dbReference type="Gene3D" id="6.10.250.1720">
    <property type="match status" value="1"/>
</dbReference>
<feature type="compositionally biased region" description="Polar residues" evidence="10">
    <location>
        <begin position="19"/>
        <end position="30"/>
    </location>
</feature>
<keyword evidence="8" id="KW-0539">Nucleus</keyword>
<keyword evidence="9" id="KW-0175">Coiled coil</keyword>
<dbReference type="FunFam" id="3.90.70.10:FF:000004">
    <property type="entry name" value="Putative ubiquitin carboxyl-terminal hydrolase 25"/>
    <property type="match status" value="1"/>
</dbReference>
<dbReference type="InterPro" id="IPR054108">
    <property type="entry name" value="USP25/28_UIM"/>
</dbReference>
<evidence type="ECO:0000256" key="4">
    <source>
        <dbReference type="ARBA" id="ARBA00022670"/>
    </source>
</evidence>
<dbReference type="GO" id="GO:0016579">
    <property type="term" value="P:protein deubiquitination"/>
    <property type="evidence" value="ECO:0007669"/>
    <property type="project" value="InterPro"/>
</dbReference>
<dbReference type="InterPro" id="IPR001394">
    <property type="entry name" value="Peptidase_C19_UCH"/>
</dbReference>
<evidence type="ECO:0000256" key="10">
    <source>
        <dbReference type="SAM" id="MobiDB-lite"/>
    </source>
</evidence>
<feature type="compositionally biased region" description="Polar residues" evidence="10">
    <location>
        <begin position="471"/>
        <end position="481"/>
    </location>
</feature>
<evidence type="ECO:0000256" key="7">
    <source>
        <dbReference type="ARBA" id="ARBA00022807"/>
    </source>
</evidence>
<dbReference type="Pfam" id="PF21909">
    <property type="entry name" value="USP_UIM_N"/>
    <property type="match status" value="1"/>
</dbReference>
<keyword evidence="5" id="KW-0833">Ubl conjugation pathway</keyword>
<dbReference type="GO" id="GO:0005634">
    <property type="term" value="C:nucleus"/>
    <property type="evidence" value="ECO:0007669"/>
    <property type="project" value="UniProtKB-SubCell"/>
</dbReference>
<protein>
    <recommendedName>
        <fullName evidence="3">ubiquitinyl hydrolase 1</fullName>
        <ecNumber evidence="3">3.4.19.12</ecNumber>
    </recommendedName>
</protein>
<proteinExistence type="predicted"/>
<evidence type="ECO:0000256" key="8">
    <source>
        <dbReference type="ARBA" id="ARBA00023242"/>
    </source>
</evidence>
<dbReference type="SUPFAM" id="SSF54001">
    <property type="entry name" value="Cysteine proteinases"/>
    <property type="match status" value="1"/>
</dbReference>
<gene>
    <name evidence="13" type="primary">USP28</name>
</gene>
<comment type="catalytic activity">
    <reaction evidence="1">
        <text>Thiol-dependent hydrolysis of ester, thioester, amide, peptide and isopeptide bonds formed by the C-terminal Gly of ubiquitin (a 76-residue protein attached to proteins as an intracellular targeting signal).</text>
        <dbReference type="EC" id="3.4.19.12"/>
    </reaction>
</comment>
<accession>A0A8M1FUX2</accession>
<sequence>MTAELQQDDAAGAADRHGSASNGDITQAVSLLTEERVKEPSQDPAATEPSEVEGSAASKEVLAKVIDLTHDNKDDLQAAIALSLLESPKIQADGRDLNRMHEAASAETKRSKRKRCEVWGENPNPNDWRRVDGWPVGLKNVGNTCWFSAVIQSLFQLPEFRRLVLSYSLPQNVLENCPSHTEKRNIVFMQELQYLFALMMGSNRKFVDPSAALDLLKGAFRSPEEQQQDVSEFTHKLLDWLEDAFQLAVNVNSNPRNKSENPMVQLFYGTFLTEGVREGKPFCNNETFGQYPLQVNGYRNLDECLEGAMVEGDIELLPSAHSVKYGQERWFTKLPPVLTFELSRFEFNQSLGQPEKIHNKLEFPQIIYMDRYMYKSKELIRSKRECIRKLKEEIKVLQQKLERYVKYGSGPARFPLPDMLKYVIEFASTKPASESSTSQSDARVTLPLSSAHCPVSDLASKESTSKESSSQDVEGTFSSPEDSLPKSKAMNKPLPSSRSSMEMPAQPAPRTVTDEEMNFVKTCLQRWRSEIEQDIQDLKNCIASTTQTIEQMYGDPLLRQVPYRLHAVLVHEGQANAGHYWAYIYNQPRQVWLKYNDISVTESSWEELERDSYGGLRNVSAYCLMYINDRLPHLNAEAAPSESDQMLGEVDTLSVELKHYIQEDNWRFEQEVEEWEEEQSCKIPQMESSTSSASQDFSPSPEPSAASSHGVRCLASEHAVIVKEQTAQAIANTAHAYERSGVEAALSEAFHEEYSRLYQLAKETPTSHSDPRLQHVLVYFFQNEAPKRVVERTLLEQFADKNLSYDERSISIMKVARAKLKEIGPDDMNMEEYKKWHEDYSLFRKVSVYLLTGLELYQKGKYQEALSYLVYAYQSNAALLMKGPRRGVKESVIALYRRKCLLELNAKAASLFETNDDHSVTEGINVMNELIIPCIHLIINNDISKDDLHAIEIMRNHWCSYLGQDIAENLQLCLGEFLPRLLDPSAEIIVLKEPPTIRPNSPYDLCSRFAAVMESIQGVSTVTVK</sequence>
<evidence type="ECO:0000256" key="3">
    <source>
        <dbReference type="ARBA" id="ARBA00012759"/>
    </source>
</evidence>
<dbReference type="SUPFAM" id="SSF46934">
    <property type="entry name" value="UBA-like"/>
    <property type="match status" value="1"/>
</dbReference>
<dbReference type="PROSITE" id="PS00973">
    <property type="entry name" value="USP_2"/>
    <property type="match status" value="1"/>
</dbReference>
<dbReference type="InterPro" id="IPR028889">
    <property type="entry name" value="USP"/>
</dbReference>
<comment type="subcellular location">
    <subcellularLocation>
        <location evidence="2">Nucleus</location>
    </subcellularLocation>
</comment>
<evidence type="ECO:0000256" key="6">
    <source>
        <dbReference type="ARBA" id="ARBA00022801"/>
    </source>
</evidence>
<dbReference type="PROSITE" id="PS50235">
    <property type="entry name" value="USP_3"/>
    <property type="match status" value="1"/>
</dbReference>
<dbReference type="CDD" id="cd02665">
    <property type="entry name" value="Peptidase_C19I"/>
    <property type="match status" value="1"/>
</dbReference>
<dbReference type="PROSITE" id="PS00972">
    <property type="entry name" value="USP_1"/>
    <property type="match status" value="1"/>
</dbReference>
<keyword evidence="7" id="KW-0788">Thiol protease</keyword>
<dbReference type="InterPro" id="IPR050164">
    <property type="entry name" value="Peptidase_C19"/>
</dbReference>
<evidence type="ECO:0000256" key="1">
    <source>
        <dbReference type="ARBA" id="ARBA00000707"/>
    </source>
</evidence>
<dbReference type="Gene3D" id="1.10.8.10">
    <property type="entry name" value="DNA helicase RuvA subunit, C-terminal domain"/>
    <property type="match status" value="1"/>
</dbReference>
<dbReference type="RefSeq" id="XP_040487143.1">
    <property type="nucleotide sequence ID" value="XM_040631209.1"/>
</dbReference>